<sequence length="150" mass="17257">LESVQRRFTLRILGADCTLTYNSRCNKLGSDPLWKRRLELNLIFFFKLLNKLSLTSNHVIQYAETPHYDIRNSLSLVKQTCSKSSLYMNYFTCRFSRLWNNLPQSICTIKSLPLFVRFIDAYCSPENVLNVVAPVSVSHSTSDIIGTLNV</sequence>
<proteinExistence type="predicted"/>
<dbReference type="WBParaSite" id="SCUD_0000755101-mRNA-1">
    <property type="protein sequence ID" value="SCUD_0000755101-mRNA-1"/>
    <property type="gene ID" value="SCUD_0000755101"/>
</dbReference>
<organism evidence="1">
    <name type="scientific">Schistosoma curassoni</name>
    <dbReference type="NCBI Taxonomy" id="6186"/>
    <lineage>
        <taxon>Eukaryota</taxon>
        <taxon>Metazoa</taxon>
        <taxon>Spiralia</taxon>
        <taxon>Lophotrochozoa</taxon>
        <taxon>Platyhelminthes</taxon>
        <taxon>Trematoda</taxon>
        <taxon>Digenea</taxon>
        <taxon>Strigeidida</taxon>
        <taxon>Schistosomatoidea</taxon>
        <taxon>Schistosomatidae</taxon>
        <taxon>Schistosoma</taxon>
    </lineage>
</organism>
<accession>A0A183JXV3</accession>
<dbReference type="AlphaFoldDB" id="A0A183JXV3"/>
<protein>
    <submittedName>
        <fullName evidence="1">Tick transposon</fullName>
    </submittedName>
</protein>
<dbReference type="STRING" id="6186.A0A183JXV3"/>
<reference evidence="1" key="1">
    <citation type="submission" date="2016-06" db="UniProtKB">
        <authorList>
            <consortium name="WormBaseParasite"/>
        </authorList>
    </citation>
    <scope>IDENTIFICATION</scope>
</reference>
<evidence type="ECO:0000313" key="1">
    <source>
        <dbReference type="WBParaSite" id="SCUD_0000755101-mRNA-1"/>
    </source>
</evidence>
<name>A0A183JXV3_9TREM</name>